<comment type="caution">
    <text evidence="2">The sequence shown here is derived from an EMBL/GenBank/DDBJ whole genome shotgun (WGS) entry which is preliminary data.</text>
</comment>
<sequence length="322" mass="35449">MKKSLLFSLISIVLLIAAGCTNKSGQDSKPAGGNYAKAKVNYEIKETKAFKLNRIYGIGYPGNDTGLYLASNQGLIIYRAGKWFESTANRHQYIGFQAVNTGFIASGHPQKGTGYKDPLGIMKSNNKGKSMEPVAFYGKANFHFLAAGYAGPDIYMINEKPLEQLSQGVNYSKDNGQNWQVSKLKGFQADSLGMIAVHPEKGDIIAMATRSGIYYSTDNGDTMKLVTDPFMVTAVTFLGDSLLFSSVEENKILLKRLDPVTGNQTTLSFPFLDYDNPITYLAVNPKNKKQIAFSTYKNDVYESVDGGEKWINLLSNGKKELE</sequence>
<dbReference type="InterPro" id="IPR054817">
    <property type="entry name" value="Glycosyl_F510_1955-like"/>
</dbReference>
<keyword evidence="3" id="KW-1185">Reference proteome</keyword>
<dbReference type="RefSeq" id="WP_202652429.1">
    <property type="nucleotide sequence ID" value="NZ_JAESWB010000025.1"/>
</dbReference>
<protein>
    <recommendedName>
        <fullName evidence="4">Sortilin N-terminal domain-containing protein</fullName>
    </recommendedName>
</protein>
<reference evidence="2 3" key="1">
    <citation type="submission" date="2021-01" db="EMBL/GenBank/DDBJ databases">
        <title>Genome public.</title>
        <authorList>
            <person name="Liu C."/>
            <person name="Sun Q."/>
        </authorList>
    </citation>
    <scope>NUCLEOTIDE SEQUENCE [LARGE SCALE GENOMIC DNA]</scope>
    <source>
        <strain evidence="2 3">YIM B02564</strain>
    </source>
</reference>
<dbReference type="NCBIfam" id="NF045728">
    <property type="entry name" value="glycosyl_F510_1955"/>
    <property type="match status" value="1"/>
</dbReference>
<feature type="signal peptide" evidence="1">
    <location>
        <begin position="1"/>
        <end position="18"/>
    </location>
</feature>
<dbReference type="EMBL" id="JAESWB010000025">
    <property type="protein sequence ID" value="MBL4951311.1"/>
    <property type="molecule type" value="Genomic_DNA"/>
</dbReference>
<evidence type="ECO:0000313" key="3">
    <source>
        <dbReference type="Proteomes" id="UP000623967"/>
    </source>
</evidence>
<accession>A0ABS1TLY7</accession>
<dbReference type="InterPro" id="IPR015943">
    <property type="entry name" value="WD40/YVTN_repeat-like_dom_sf"/>
</dbReference>
<dbReference type="Gene3D" id="2.130.10.10">
    <property type="entry name" value="YVTN repeat-like/Quinoprotein amine dehydrogenase"/>
    <property type="match status" value="1"/>
</dbReference>
<gene>
    <name evidence="2" type="ORF">JK635_03520</name>
</gene>
<organism evidence="2 3">
    <name type="scientific">Neobacillus paridis</name>
    <dbReference type="NCBI Taxonomy" id="2803862"/>
    <lineage>
        <taxon>Bacteria</taxon>
        <taxon>Bacillati</taxon>
        <taxon>Bacillota</taxon>
        <taxon>Bacilli</taxon>
        <taxon>Bacillales</taxon>
        <taxon>Bacillaceae</taxon>
        <taxon>Neobacillus</taxon>
    </lineage>
</organism>
<name>A0ABS1TLY7_9BACI</name>
<dbReference type="CDD" id="cd15482">
    <property type="entry name" value="Sialidase_non-viral"/>
    <property type="match status" value="1"/>
</dbReference>
<evidence type="ECO:0000256" key="1">
    <source>
        <dbReference type="SAM" id="SignalP"/>
    </source>
</evidence>
<keyword evidence="1" id="KW-0732">Signal</keyword>
<dbReference type="SUPFAM" id="SSF110296">
    <property type="entry name" value="Oligoxyloglucan reducing end-specific cellobiohydrolase"/>
    <property type="match status" value="1"/>
</dbReference>
<feature type="chain" id="PRO_5046502347" description="Sortilin N-terminal domain-containing protein" evidence="1">
    <location>
        <begin position="19"/>
        <end position="322"/>
    </location>
</feature>
<dbReference type="PROSITE" id="PS51257">
    <property type="entry name" value="PROKAR_LIPOPROTEIN"/>
    <property type="match status" value="1"/>
</dbReference>
<proteinExistence type="predicted"/>
<dbReference type="Proteomes" id="UP000623967">
    <property type="component" value="Unassembled WGS sequence"/>
</dbReference>
<evidence type="ECO:0000313" key="2">
    <source>
        <dbReference type="EMBL" id="MBL4951311.1"/>
    </source>
</evidence>
<evidence type="ECO:0008006" key="4">
    <source>
        <dbReference type="Google" id="ProtNLM"/>
    </source>
</evidence>